<dbReference type="GO" id="GO:1990758">
    <property type="term" value="P:mitotic sister chromatid biorientation"/>
    <property type="evidence" value="ECO:0007669"/>
    <property type="project" value="TreeGrafter"/>
</dbReference>
<evidence type="ECO:0000313" key="4">
    <source>
        <dbReference type="EMBL" id="KAG0267916.1"/>
    </source>
</evidence>
<feature type="compositionally biased region" description="Basic and acidic residues" evidence="2">
    <location>
        <begin position="516"/>
        <end position="529"/>
    </location>
</feature>
<dbReference type="SMART" id="SM00787">
    <property type="entry name" value="Spc7"/>
    <property type="match status" value="1"/>
</dbReference>
<evidence type="ECO:0000256" key="1">
    <source>
        <dbReference type="SAM" id="Coils"/>
    </source>
</evidence>
<dbReference type="AlphaFoldDB" id="A0AAD4H2V6"/>
<evidence type="ECO:0000256" key="2">
    <source>
        <dbReference type="SAM" id="MobiDB-lite"/>
    </source>
</evidence>
<keyword evidence="1" id="KW-0175">Coiled coil</keyword>
<dbReference type="GO" id="GO:0034501">
    <property type="term" value="P:protein localization to kinetochore"/>
    <property type="evidence" value="ECO:0007669"/>
    <property type="project" value="TreeGrafter"/>
</dbReference>
<feature type="compositionally biased region" description="Polar residues" evidence="2">
    <location>
        <begin position="137"/>
        <end position="149"/>
    </location>
</feature>
<dbReference type="InterPro" id="IPR033338">
    <property type="entry name" value="Spc105/Spc7"/>
</dbReference>
<dbReference type="GO" id="GO:0000776">
    <property type="term" value="C:kinetochore"/>
    <property type="evidence" value="ECO:0007669"/>
    <property type="project" value="TreeGrafter"/>
</dbReference>
<feature type="region of interest" description="Disordered" evidence="2">
    <location>
        <begin position="926"/>
        <end position="945"/>
    </location>
</feature>
<dbReference type="GO" id="GO:0007094">
    <property type="term" value="P:mitotic spindle assembly checkpoint signaling"/>
    <property type="evidence" value="ECO:0007669"/>
    <property type="project" value="TreeGrafter"/>
</dbReference>
<feature type="coiled-coil region" evidence="1">
    <location>
        <begin position="859"/>
        <end position="886"/>
    </location>
</feature>
<name>A0AAD4H2V6_9FUNG</name>
<feature type="domain" description="Spc7 kinetochore protein" evidence="3">
    <location>
        <begin position="639"/>
        <end position="974"/>
    </location>
</feature>
<feature type="compositionally biased region" description="Low complexity" evidence="2">
    <location>
        <begin position="933"/>
        <end position="945"/>
    </location>
</feature>
<dbReference type="EMBL" id="JAAAIL010001589">
    <property type="protein sequence ID" value="KAG0267916.1"/>
    <property type="molecule type" value="Genomic_DNA"/>
</dbReference>
<evidence type="ECO:0000313" key="5">
    <source>
        <dbReference type="Proteomes" id="UP001194580"/>
    </source>
</evidence>
<evidence type="ECO:0000259" key="3">
    <source>
        <dbReference type="SMART" id="SM00787"/>
    </source>
</evidence>
<keyword evidence="5" id="KW-1185">Reference proteome</keyword>
<dbReference type="Pfam" id="PF08317">
    <property type="entry name" value="Spc7"/>
    <property type="match status" value="1"/>
</dbReference>
<proteinExistence type="predicted"/>
<feature type="region of interest" description="Disordered" evidence="2">
    <location>
        <begin position="135"/>
        <end position="155"/>
    </location>
</feature>
<dbReference type="Pfam" id="PF18210">
    <property type="entry name" value="Knl1_RWD_C"/>
    <property type="match status" value="1"/>
</dbReference>
<feature type="region of interest" description="Disordered" evidence="2">
    <location>
        <begin position="428"/>
        <end position="492"/>
    </location>
</feature>
<organism evidence="4 5">
    <name type="scientific">Linnemannia exigua</name>
    <dbReference type="NCBI Taxonomy" id="604196"/>
    <lineage>
        <taxon>Eukaryota</taxon>
        <taxon>Fungi</taxon>
        <taxon>Fungi incertae sedis</taxon>
        <taxon>Mucoromycota</taxon>
        <taxon>Mortierellomycotina</taxon>
        <taxon>Mortierellomycetes</taxon>
        <taxon>Mortierellales</taxon>
        <taxon>Mortierellaceae</taxon>
        <taxon>Linnemannia</taxon>
    </lineage>
</organism>
<comment type="caution">
    <text evidence="4">The sequence shown here is derived from an EMBL/GenBank/DDBJ whole genome shotgun (WGS) entry which is preliminary data.</text>
</comment>
<reference evidence="4" key="1">
    <citation type="journal article" date="2020" name="Fungal Divers.">
        <title>Resolving the Mortierellaceae phylogeny through synthesis of multi-gene phylogenetics and phylogenomics.</title>
        <authorList>
            <person name="Vandepol N."/>
            <person name="Liber J."/>
            <person name="Desiro A."/>
            <person name="Na H."/>
            <person name="Kennedy M."/>
            <person name="Barry K."/>
            <person name="Grigoriev I.V."/>
            <person name="Miller A.N."/>
            <person name="O'Donnell K."/>
            <person name="Stajich J.E."/>
            <person name="Bonito G."/>
        </authorList>
    </citation>
    <scope>NUCLEOTIDE SEQUENCE</scope>
    <source>
        <strain evidence="4">NRRL 28262</strain>
    </source>
</reference>
<protein>
    <recommendedName>
        <fullName evidence="3">Spc7 kinetochore protein domain-containing protein</fullName>
    </recommendedName>
</protein>
<sequence>MSLPGRSILKSAGAEDEGDLTGNQEPPEAPAAVDNGELSGVDVTETFSSATEFLKRSRKSIGRRVSFAATARIRMFERDEKEDEHAKTMSFIEGTNPQVTPNNALFTFQSSGQDGLTNNNADAMEISKTRQDALDEGNTQHTHTSNGSSDSEKERSFEVNIAHGLSDSAGSPGENVNIYLQSLLPTEGLGKFDDDLGQASDSSSDEDVNYFPDAHLMKRSSGVGIYENDQDHSLGPQVQIGQPSTSHFTQPPNHLDDLTGGDMTDDFSMDFKFHKHRSSLPERLPTPTRSSDKAEDSTADFTNDHLPIAANIGPSSTVASHELSELGSIADIMGEANIAAAKQGLQMLDDPIPGDEDTDMDITAPIGSGIQDLLVQELPPTAFHSAEDHTAMFSDSGMPMDMTQPIGEGIVESFETVLSSQISTAVPSEEAKDIINTRNVHSTDSNPIHNNDKNKDAGNTINSHTHLSHSSVNDDSQHGSEGPGSSNIPVTPYRQSFRNRASLRASFGATEVGIESSHEGPTEGLEQHQRNTPHPAFNEPIYPVPPVSPATTNLNKKIHRFSVGEPSVQAGVSQGETRGGQDNTLDFIFDQNQARRSGMGFSMDGGNLSQDHTNDYTNDFTPAAPEIEANPEADASYDAGEGDDSIVELPPISMPHFLNLVGISFLDQLNTSTRRRTIPHLSSSSESYRSADLIKAKAIFTQELGLYRDACRLLKQSIEASRKHVDEQEKKIMESNPDYFREFRESNADIKEFMKDRLKMIKSHAKLETSVEISALKSGLMERQQASLEEHLDKLKKDVASLGQLSSEMSKEQTKVSPRCAEVKEIFDQATQRRRAYAMCDKDQLRMLTEAVDEQGTQIEHFKSINERKEKELAEIRARVAQLRLSEQTSKARVATAEKTIQDNQYVRPEDLSQAKDRLSIIQATHRWEPRRSPTTSTPSSSSASGSAFMVAKAVSANGTLEFVYDKTVVVAIEPSKIGKDPAAVKVSAFEEEPVVDFDLSLVDRQLLHISALTKKTRPAMKEYFPLLRDYTSMIAAKYKTGTTIGKILGDVSQFWSRICLIRRDIELVRAHHVVDLVAGSAENLKELEILRSPQNSNSNKRQVAGSTTTPIVLLDIRVRFTGPIVGARRGASRVPDQGGNNGHRLPEEEPVKFYLWFTFTLSDLLSFPGPNSFTWRLELVYGDISHDHVAQAVGPCVKKGGYDVMRDICVKVNQLLRT</sequence>
<dbReference type="InterPro" id="IPR013253">
    <property type="entry name" value="Spc7_domain"/>
</dbReference>
<accession>A0AAD4H2V6</accession>
<dbReference type="Proteomes" id="UP001194580">
    <property type="component" value="Unassembled WGS sequence"/>
</dbReference>
<feature type="region of interest" description="Disordered" evidence="2">
    <location>
        <begin position="512"/>
        <end position="548"/>
    </location>
</feature>
<feature type="region of interest" description="Disordered" evidence="2">
    <location>
        <begin position="278"/>
        <end position="299"/>
    </location>
</feature>
<feature type="compositionally biased region" description="Polar residues" evidence="2">
    <location>
        <begin position="436"/>
        <end position="449"/>
    </location>
</feature>
<dbReference type="PANTHER" id="PTHR28260:SF1">
    <property type="entry name" value="SPINDLE POLE BODY COMPONENT SPC105"/>
    <property type="match status" value="1"/>
</dbReference>
<gene>
    <name evidence="4" type="ORF">BGZ95_002709</name>
</gene>
<feature type="compositionally biased region" description="Polar residues" evidence="2">
    <location>
        <begin position="483"/>
        <end position="492"/>
    </location>
</feature>
<dbReference type="InterPro" id="IPR040850">
    <property type="entry name" value="Knl1_RWD_C"/>
</dbReference>
<feature type="compositionally biased region" description="Polar residues" evidence="2">
    <location>
        <begin position="457"/>
        <end position="474"/>
    </location>
</feature>
<feature type="region of interest" description="Disordered" evidence="2">
    <location>
        <begin position="1"/>
        <end position="38"/>
    </location>
</feature>
<dbReference type="PANTHER" id="PTHR28260">
    <property type="entry name" value="SPINDLE POLE BODY COMPONENT SPC105"/>
    <property type="match status" value="1"/>
</dbReference>